<evidence type="ECO:0000259" key="10">
    <source>
        <dbReference type="Pfam" id="PF20452"/>
    </source>
</evidence>
<dbReference type="EMBL" id="WJXA01000008">
    <property type="protein sequence ID" value="KAF7135780.1"/>
    <property type="molecule type" value="Genomic_DNA"/>
</dbReference>
<dbReference type="InterPro" id="IPR046831">
    <property type="entry name" value="Calmodulin_bind_N"/>
</dbReference>
<dbReference type="PANTHER" id="PTHR31713:SF14">
    <property type="entry name" value="CALMODULIN-BINDING PROTEIN 60 A"/>
    <property type="match status" value="1"/>
</dbReference>
<keyword evidence="7" id="KW-0539">Nucleus</keyword>
<dbReference type="GO" id="GO:0005634">
    <property type="term" value="C:nucleus"/>
    <property type="evidence" value="ECO:0007669"/>
    <property type="project" value="UniProtKB-SubCell"/>
</dbReference>
<keyword evidence="4" id="KW-0238">DNA-binding</keyword>
<keyword evidence="5" id="KW-0010">Activator</keyword>
<evidence type="ECO:0000259" key="9">
    <source>
        <dbReference type="Pfam" id="PF20451"/>
    </source>
</evidence>
<comment type="subcellular location">
    <subcellularLocation>
        <location evidence="1">Nucleus</location>
    </subcellularLocation>
</comment>
<evidence type="ECO:0000256" key="4">
    <source>
        <dbReference type="ARBA" id="ARBA00023125"/>
    </source>
</evidence>
<keyword evidence="6" id="KW-0804">Transcription</keyword>
<evidence type="ECO:0008006" key="13">
    <source>
        <dbReference type="Google" id="ProtNLM"/>
    </source>
</evidence>
<dbReference type="InterPro" id="IPR012416">
    <property type="entry name" value="CBP60"/>
</dbReference>
<evidence type="ECO:0000256" key="1">
    <source>
        <dbReference type="ARBA" id="ARBA00004123"/>
    </source>
</evidence>
<evidence type="ECO:0000256" key="7">
    <source>
        <dbReference type="ARBA" id="ARBA00023242"/>
    </source>
</evidence>
<evidence type="ECO:0000256" key="3">
    <source>
        <dbReference type="ARBA" id="ARBA00023015"/>
    </source>
</evidence>
<dbReference type="Pfam" id="PF20451">
    <property type="entry name" value="Calmod_bind_M"/>
    <property type="match status" value="1"/>
</dbReference>
<dbReference type="Proteomes" id="UP000626092">
    <property type="component" value="Unassembled WGS sequence"/>
</dbReference>
<dbReference type="AlphaFoldDB" id="A0A834GKS2"/>
<evidence type="ECO:0000313" key="12">
    <source>
        <dbReference type="Proteomes" id="UP000626092"/>
    </source>
</evidence>
<feature type="domain" description="Calmodulin binding protein central" evidence="9">
    <location>
        <begin position="294"/>
        <end position="359"/>
    </location>
</feature>
<evidence type="ECO:0000256" key="6">
    <source>
        <dbReference type="ARBA" id="ARBA00023163"/>
    </source>
</evidence>
<keyword evidence="12" id="KW-1185">Reference proteome</keyword>
<accession>A0A834GKS2</accession>
<gene>
    <name evidence="11" type="ORF">RHSIM_Rhsim08G0168500</name>
</gene>
<evidence type="ECO:0000259" key="8">
    <source>
        <dbReference type="Pfam" id="PF07887"/>
    </source>
</evidence>
<sequence length="585" mass="65513">MGSMKRLDDFGLHDIDHLDLRYDETLNFHGQVANSLTCEPESVTQAFSEDVGMQYFDTDGSFQSGNSYFESDLHSAVNGFLLSRPAAFAQRRWTMINKKLNCHLQNKCSCVTRNGENIMDSGIRDSGNETYLSKSRSLQLQFVHGLSLPILTGINITGENNTSIGIVLFDVHTGQVVDSGPEASANVEIVVLEKDFNGHDWSLEEFNSKIVWEQEGRKTLLVGDVNVKLKEGIGSIGDIHFSHTKCWLKKIELRLGARTVDCALGHKVREAKTESFFVKDRRSELGKKNHPPSLSDAVWRLEKINKYGAFHNRLSKENINTVKDFMTQFYMDPHRLKQILGTAMSAAMWEVTVNHAQTCRPDPRLYVYCPESQPKTCVVFSVVGQVMGLLSECQYTCLDKLSETEKLDAHNMVVAAFKNWEKVVSFDDEASLFTNASAHFFSNVLHANAADNKVLTSLEVGGFDCPQVSVCSPDNNPFVYSTGGVIRWDDFNLDTLYDGTCNFHGQVANSLGAGCSCQSGNSCLESDLQRAVDQFSVDFAQRKWTMVFSVLKWFSIWKDSARENPCRKKAKTLLIGGPEQVKLFS</sequence>
<feature type="domain" description="Calmodulin binding protein C-terminal" evidence="10">
    <location>
        <begin position="365"/>
        <end position="425"/>
    </location>
</feature>
<feature type="domain" description="Calmodulin binding protein-like N-terminal" evidence="8">
    <location>
        <begin position="138"/>
        <end position="281"/>
    </location>
</feature>
<dbReference type="GO" id="GO:0043565">
    <property type="term" value="F:sequence-specific DNA binding"/>
    <property type="evidence" value="ECO:0007669"/>
    <property type="project" value="TreeGrafter"/>
</dbReference>
<dbReference type="PANTHER" id="PTHR31713">
    <property type="entry name" value="OS02G0177800 PROTEIN"/>
    <property type="match status" value="1"/>
</dbReference>
<dbReference type="GO" id="GO:0005516">
    <property type="term" value="F:calmodulin binding"/>
    <property type="evidence" value="ECO:0007669"/>
    <property type="project" value="InterPro"/>
</dbReference>
<dbReference type="OrthoDB" id="1677254at2759"/>
<dbReference type="Pfam" id="PF07887">
    <property type="entry name" value="Calmodulin_bind"/>
    <property type="match status" value="1"/>
</dbReference>
<protein>
    <recommendedName>
        <fullName evidence="13">Calmodulin-binding protein</fullName>
    </recommendedName>
</protein>
<dbReference type="InterPro" id="IPR046830">
    <property type="entry name" value="Calmod_bind_M"/>
</dbReference>
<reference evidence="11" key="1">
    <citation type="submission" date="2019-11" db="EMBL/GenBank/DDBJ databases">
        <authorList>
            <person name="Liu Y."/>
            <person name="Hou J."/>
            <person name="Li T.-Q."/>
            <person name="Guan C.-H."/>
            <person name="Wu X."/>
            <person name="Wu H.-Z."/>
            <person name="Ling F."/>
            <person name="Zhang R."/>
            <person name="Shi X.-G."/>
            <person name="Ren J.-P."/>
            <person name="Chen E.-F."/>
            <person name="Sun J.-M."/>
        </authorList>
    </citation>
    <scope>NUCLEOTIDE SEQUENCE</scope>
    <source>
        <strain evidence="11">Adult_tree_wgs_1</strain>
        <tissue evidence="11">Leaves</tissue>
    </source>
</reference>
<proteinExistence type="inferred from homology"/>
<organism evidence="11 12">
    <name type="scientific">Rhododendron simsii</name>
    <name type="common">Sims's rhododendron</name>
    <dbReference type="NCBI Taxonomy" id="118357"/>
    <lineage>
        <taxon>Eukaryota</taxon>
        <taxon>Viridiplantae</taxon>
        <taxon>Streptophyta</taxon>
        <taxon>Embryophyta</taxon>
        <taxon>Tracheophyta</taxon>
        <taxon>Spermatophyta</taxon>
        <taxon>Magnoliopsida</taxon>
        <taxon>eudicotyledons</taxon>
        <taxon>Gunneridae</taxon>
        <taxon>Pentapetalae</taxon>
        <taxon>asterids</taxon>
        <taxon>Ericales</taxon>
        <taxon>Ericaceae</taxon>
        <taxon>Ericoideae</taxon>
        <taxon>Rhodoreae</taxon>
        <taxon>Rhododendron</taxon>
    </lineage>
</organism>
<comment type="caution">
    <text evidence="11">The sequence shown here is derived from an EMBL/GenBank/DDBJ whole genome shotgun (WGS) entry which is preliminary data.</text>
</comment>
<evidence type="ECO:0000256" key="2">
    <source>
        <dbReference type="ARBA" id="ARBA00007214"/>
    </source>
</evidence>
<keyword evidence="3" id="KW-0805">Transcription regulation</keyword>
<evidence type="ECO:0000256" key="5">
    <source>
        <dbReference type="ARBA" id="ARBA00023159"/>
    </source>
</evidence>
<dbReference type="GO" id="GO:0080142">
    <property type="term" value="P:regulation of salicylic acid biosynthetic process"/>
    <property type="evidence" value="ECO:0007669"/>
    <property type="project" value="TreeGrafter"/>
</dbReference>
<comment type="similarity">
    <text evidence="2">Belongs to the plant ACBP60 protein family.</text>
</comment>
<name>A0A834GKS2_RHOSS</name>
<dbReference type="InterPro" id="IPR046829">
    <property type="entry name" value="Calmod_bind_C"/>
</dbReference>
<dbReference type="Pfam" id="PF20452">
    <property type="entry name" value="Calmod_bind_C"/>
    <property type="match status" value="1"/>
</dbReference>
<evidence type="ECO:0000313" key="11">
    <source>
        <dbReference type="EMBL" id="KAF7135780.1"/>
    </source>
</evidence>
<dbReference type="GO" id="GO:0003700">
    <property type="term" value="F:DNA-binding transcription factor activity"/>
    <property type="evidence" value="ECO:0007669"/>
    <property type="project" value="TreeGrafter"/>
</dbReference>